<dbReference type="GO" id="GO:0005615">
    <property type="term" value="C:extracellular space"/>
    <property type="evidence" value="ECO:0007669"/>
    <property type="project" value="TreeGrafter"/>
</dbReference>
<evidence type="ECO:0000256" key="1">
    <source>
        <dbReference type="ARBA" id="ARBA00004240"/>
    </source>
</evidence>
<dbReference type="GO" id="GO:0006590">
    <property type="term" value="P:thyroid hormone generation"/>
    <property type="evidence" value="ECO:0007669"/>
    <property type="project" value="TreeGrafter"/>
</dbReference>
<dbReference type="AlphaFoldDB" id="A0A2J8UF31"/>
<dbReference type="GO" id="GO:0005764">
    <property type="term" value="C:lysosome"/>
    <property type="evidence" value="ECO:0007669"/>
    <property type="project" value="UniProtKB-SubCell"/>
</dbReference>
<dbReference type="GO" id="GO:0006508">
    <property type="term" value="P:proteolysis"/>
    <property type="evidence" value="ECO:0007669"/>
    <property type="project" value="UniProtKB-KW"/>
</dbReference>
<evidence type="ECO:0000256" key="8">
    <source>
        <dbReference type="ARBA" id="ARBA00022645"/>
    </source>
</evidence>
<dbReference type="EMBL" id="NDHI03003459">
    <property type="protein sequence ID" value="PNJ43869.1"/>
    <property type="molecule type" value="Genomic_DNA"/>
</dbReference>
<proteinExistence type="inferred from homology"/>
<evidence type="ECO:0000256" key="17">
    <source>
        <dbReference type="ARBA" id="ARBA00023145"/>
    </source>
</evidence>
<keyword evidence="9" id="KW-0645">Protease</keyword>
<keyword evidence="14" id="KW-0862">Zinc</keyword>
<accession>A0A2J8UF31</accession>
<dbReference type="PANTHER" id="PTHR12053:SF3">
    <property type="entry name" value="CARBOXYPEPTIDASE Q"/>
    <property type="match status" value="1"/>
</dbReference>
<comment type="caution">
    <text evidence="24">The sequence shown here is derived from an EMBL/GenBank/DDBJ whole genome shotgun (WGS) entry which is preliminary data.</text>
</comment>
<keyword evidence="7" id="KW-0964">Secreted</keyword>
<keyword evidence="8" id="KW-0121">Carboxypeptidase</keyword>
<keyword evidence="16" id="KW-0482">Metalloprotease</keyword>
<keyword evidence="13" id="KW-0256">Endoplasmic reticulum</keyword>
<keyword evidence="11" id="KW-0732">Signal</keyword>
<evidence type="ECO:0000256" key="6">
    <source>
        <dbReference type="ARBA" id="ARBA00014116"/>
    </source>
</evidence>
<evidence type="ECO:0000256" key="7">
    <source>
        <dbReference type="ARBA" id="ARBA00022525"/>
    </source>
</evidence>
<evidence type="ECO:0000256" key="22">
    <source>
        <dbReference type="ARBA" id="ARBA00033328"/>
    </source>
</evidence>
<evidence type="ECO:0000256" key="3">
    <source>
        <dbReference type="ARBA" id="ARBA00004555"/>
    </source>
</evidence>
<evidence type="ECO:0000256" key="19">
    <source>
        <dbReference type="ARBA" id="ARBA00023228"/>
    </source>
</evidence>
<feature type="non-terminal residue" evidence="24">
    <location>
        <position position="1"/>
    </location>
</feature>
<name>A0A2J8UF31_PONAB</name>
<comment type="subunit">
    <text evidence="21">Homodimer. The monomeric form is inactive while the homodimer is active.</text>
</comment>
<dbReference type="GO" id="GO:0005783">
    <property type="term" value="C:endoplasmic reticulum"/>
    <property type="evidence" value="ECO:0007669"/>
    <property type="project" value="UniProtKB-SubCell"/>
</dbReference>
<dbReference type="InterPro" id="IPR039866">
    <property type="entry name" value="CPQ"/>
</dbReference>
<keyword evidence="10" id="KW-0479">Metal-binding</keyword>
<evidence type="ECO:0000256" key="20">
    <source>
        <dbReference type="ARBA" id="ARBA00025534"/>
    </source>
</evidence>
<comment type="subcellular location">
    <subcellularLocation>
        <location evidence="1">Endoplasmic reticulum</location>
    </subcellularLocation>
    <subcellularLocation>
        <location evidence="3">Golgi apparatus</location>
    </subcellularLocation>
    <subcellularLocation>
        <location evidence="2">Lysosome</location>
    </subcellularLocation>
    <subcellularLocation>
        <location evidence="4">Secreted</location>
    </subcellularLocation>
</comment>
<dbReference type="InterPro" id="IPR007484">
    <property type="entry name" value="Peptidase_M28"/>
</dbReference>
<keyword evidence="19" id="KW-0458">Lysosome</keyword>
<dbReference type="GO" id="GO:0043171">
    <property type="term" value="P:peptide catabolic process"/>
    <property type="evidence" value="ECO:0007669"/>
    <property type="project" value="TreeGrafter"/>
</dbReference>
<evidence type="ECO:0000256" key="12">
    <source>
        <dbReference type="ARBA" id="ARBA00022801"/>
    </source>
</evidence>
<dbReference type="GO" id="GO:0070573">
    <property type="term" value="F:metallodipeptidase activity"/>
    <property type="evidence" value="ECO:0007669"/>
    <property type="project" value="InterPro"/>
</dbReference>
<evidence type="ECO:0000256" key="2">
    <source>
        <dbReference type="ARBA" id="ARBA00004371"/>
    </source>
</evidence>
<keyword evidence="15" id="KW-0333">Golgi apparatus</keyword>
<reference evidence="24" key="1">
    <citation type="submission" date="2017-12" db="EMBL/GenBank/DDBJ databases">
        <title>High-resolution comparative analysis of great ape genomes.</title>
        <authorList>
            <person name="Pollen A."/>
            <person name="Hastie A."/>
            <person name="Hormozdiari F."/>
            <person name="Dougherty M."/>
            <person name="Liu R."/>
            <person name="Chaisson M."/>
            <person name="Hoppe E."/>
            <person name="Hill C."/>
            <person name="Pang A."/>
            <person name="Hillier L."/>
            <person name="Baker C."/>
            <person name="Armstrong J."/>
            <person name="Shendure J."/>
            <person name="Paten B."/>
            <person name="Wilson R."/>
            <person name="Chao H."/>
            <person name="Schneider V."/>
            <person name="Ventura M."/>
            <person name="Kronenberg Z."/>
            <person name="Murali S."/>
            <person name="Gordon D."/>
            <person name="Cantsilieris S."/>
            <person name="Munson K."/>
            <person name="Nelson B."/>
            <person name="Raja A."/>
            <person name="Underwood J."/>
            <person name="Diekhans M."/>
            <person name="Fiddes I."/>
            <person name="Haussler D."/>
            <person name="Eichler E."/>
        </authorList>
    </citation>
    <scope>NUCLEOTIDE SEQUENCE [LARGE SCALE GENOMIC DNA]</scope>
    <source>
        <strain evidence="24">Susie</strain>
    </source>
</reference>
<comment type="function">
    <text evidence="20">Carboxypeptidase that may play an important role in the hydrolysis of circulating peptides. Catalyzes the hydrolysis of dipeptides with unsubstituted terminals into amino acids. May play a role in the liberation of thyroxine hormone from its thyroglobulin (Tg) precursor.</text>
</comment>
<dbReference type="GO" id="GO:0046872">
    <property type="term" value="F:metal ion binding"/>
    <property type="evidence" value="ECO:0007669"/>
    <property type="project" value="UniProtKB-KW"/>
</dbReference>
<keyword evidence="18" id="KW-0325">Glycoprotein</keyword>
<evidence type="ECO:0000256" key="18">
    <source>
        <dbReference type="ARBA" id="ARBA00023180"/>
    </source>
</evidence>
<dbReference type="Gene3D" id="3.40.630.10">
    <property type="entry name" value="Zn peptidases"/>
    <property type="match status" value="1"/>
</dbReference>
<keyword evidence="12" id="KW-0378">Hydrolase</keyword>
<evidence type="ECO:0000256" key="5">
    <source>
        <dbReference type="ARBA" id="ARBA00010918"/>
    </source>
</evidence>
<evidence type="ECO:0000256" key="14">
    <source>
        <dbReference type="ARBA" id="ARBA00022833"/>
    </source>
</evidence>
<comment type="similarity">
    <text evidence="5">Belongs to the peptidase M28 family.</text>
</comment>
<keyword evidence="17" id="KW-0865">Zymogen</keyword>
<evidence type="ECO:0000256" key="16">
    <source>
        <dbReference type="ARBA" id="ARBA00023049"/>
    </source>
</evidence>
<dbReference type="Pfam" id="PF04389">
    <property type="entry name" value="Peptidase_M28"/>
    <property type="match status" value="1"/>
</dbReference>
<dbReference type="GO" id="GO:0005794">
    <property type="term" value="C:Golgi apparatus"/>
    <property type="evidence" value="ECO:0007669"/>
    <property type="project" value="UniProtKB-SubCell"/>
</dbReference>
<dbReference type="PANTHER" id="PTHR12053">
    <property type="entry name" value="PROTEASE FAMILY M28 PLASMA GLUTAMATE CARBOXYPEPTIDASE-RELATED"/>
    <property type="match status" value="1"/>
</dbReference>
<organism evidence="24">
    <name type="scientific">Pongo abelii</name>
    <name type="common">Sumatran orangutan</name>
    <name type="synonym">Pongo pygmaeus abelii</name>
    <dbReference type="NCBI Taxonomy" id="9601"/>
    <lineage>
        <taxon>Eukaryota</taxon>
        <taxon>Metazoa</taxon>
        <taxon>Chordata</taxon>
        <taxon>Craniata</taxon>
        <taxon>Vertebrata</taxon>
        <taxon>Euteleostomi</taxon>
        <taxon>Mammalia</taxon>
        <taxon>Eutheria</taxon>
        <taxon>Euarchontoglires</taxon>
        <taxon>Primates</taxon>
        <taxon>Haplorrhini</taxon>
        <taxon>Catarrhini</taxon>
        <taxon>Hominidae</taxon>
        <taxon>Pongo</taxon>
    </lineage>
</organism>
<evidence type="ECO:0000256" key="9">
    <source>
        <dbReference type="ARBA" id="ARBA00022670"/>
    </source>
</evidence>
<protein>
    <recommendedName>
        <fullName evidence="6">Carboxypeptidase Q</fullName>
    </recommendedName>
    <alternativeName>
        <fullName evidence="22">Plasma glutamate carboxypeptidase</fullName>
    </alternativeName>
</protein>
<feature type="domain" description="Peptidase M28" evidence="23">
    <location>
        <begin position="7"/>
        <end position="113"/>
    </location>
</feature>
<evidence type="ECO:0000313" key="24">
    <source>
        <dbReference type="EMBL" id="PNJ43869.1"/>
    </source>
</evidence>
<evidence type="ECO:0000259" key="23">
    <source>
        <dbReference type="Pfam" id="PF04389"/>
    </source>
</evidence>
<sequence>FQYYQLHKVNISNYSLVMESDTGTFLPTGLQFTGSEKARAVMEEVMSLLQPLNVTQVLSHGEGTDINFWIKAGVPGASLLDDLYKYFFFHHSHGDTMTVMDPKQMNVAAAVWAVVSYVVADMEEMLPRS</sequence>
<evidence type="ECO:0000256" key="15">
    <source>
        <dbReference type="ARBA" id="ARBA00023034"/>
    </source>
</evidence>
<evidence type="ECO:0000256" key="13">
    <source>
        <dbReference type="ARBA" id="ARBA00022824"/>
    </source>
</evidence>
<dbReference type="GO" id="GO:0004180">
    <property type="term" value="F:carboxypeptidase activity"/>
    <property type="evidence" value="ECO:0007669"/>
    <property type="project" value="UniProtKB-KW"/>
</dbReference>
<evidence type="ECO:0000256" key="10">
    <source>
        <dbReference type="ARBA" id="ARBA00022723"/>
    </source>
</evidence>
<evidence type="ECO:0000256" key="21">
    <source>
        <dbReference type="ARBA" id="ARBA00025833"/>
    </source>
</evidence>
<evidence type="ECO:0000256" key="4">
    <source>
        <dbReference type="ARBA" id="ARBA00004613"/>
    </source>
</evidence>
<evidence type="ECO:0000256" key="11">
    <source>
        <dbReference type="ARBA" id="ARBA00022729"/>
    </source>
</evidence>
<dbReference type="SUPFAM" id="SSF53187">
    <property type="entry name" value="Zn-dependent exopeptidases"/>
    <property type="match status" value="1"/>
</dbReference>
<gene>
    <name evidence="24" type="ORF">CR201_G0028139</name>
</gene>